<dbReference type="PROSITE" id="PS51257">
    <property type="entry name" value="PROKAR_LIPOPROTEIN"/>
    <property type="match status" value="1"/>
</dbReference>
<dbReference type="AlphaFoldDB" id="A0A084EVG0"/>
<evidence type="ECO:0000313" key="3">
    <source>
        <dbReference type="Proteomes" id="UP000028537"/>
    </source>
</evidence>
<evidence type="ECO:0000313" key="2">
    <source>
        <dbReference type="EMBL" id="KEZ21952.1"/>
    </source>
</evidence>
<dbReference type="EMBL" id="JFDP01000094">
    <property type="protein sequence ID" value="KEZ21952.1"/>
    <property type="molecule type" value="Genomic_DNA"/>
</dbReference>
<sequence>MNKKIKLNRFKWLTIGSIGMFLTGFVVVSCSKNSINLKQESDLKYTKQLIALTNLFDTLKTEINQYYLITDNSLKTQLNNIDKKLKFLKDNQADQDYSLLLKTYQKINTSISWVRVQRELKAQQVLNSFQQLEIYFNTLQQQNTYDKFWLIKKYEQITNLYTKVTTFLTRLIQAHDIKAKTDDKYDALIEEINQLLALIKKEALANKVNN</sequence>
<gene>
    <name evidence="2" type="ORF">UDIV_7210</name>
</gene>
<evidence type="ECO:0000256" key="1">
    <source>
        <dbReference type="SAM" id="Phobius"/>
    </source>
</evidence>
<evidence type="ECO:0008006" key="4">
    <source>
        <dbReference type="Google" id="ProtNLM"/>
    </source>
</evidence>
<keyword evidence="1" id="KW-1133">Transmembrane helix</keyword>
<accession>A0A084EVG0</accession>
<protein>
    <recommendedName>
        <fullName evidence="4">Lipoprotein</fullName>
    </recommendedName>
</protein>
<comment type="caution">
    <text evidence="2">The sequence shown here is derived from an EMBL/GenBank/DDBJ whole genome shotgun (WGS) entry which is preliminary data.</text>
</comment>
<keyword evidence="3" id="KW-1185">Reference proteome</keyword>
<dbReference type="RefSeq" id="WP_038103681.1">
    <property type="nucleotide sequence ID" value="NZ_JFDP01000094.1"/>
</dbReference>
<keyword evidence="1" id="KW-0812">Transmembrane</keyword>
<proteinExistence type="predicted"/>
<reference evidence="2 3" key="1">
    <citation type="submission" date="2014-02" db="EMBL/GenBank/DDBJ databases">
        <title>Genome sequence of Ureaplasma diversum strain 246.</title>
        <authorList>
            <person name="Sirand-Pugnet P."/>
            <person name="Breton M."/>
            <person name="Dordet-Frisoni E."/>
            <person name="Baranowski E."/>
            <person name="Barre A."/>
            <person name="Couture C."/>
            <person name="Dupuy V."/>
            <person name="Gaurivaud P."/>
            <person name="Jacob D."/>
            <person name="Lemaitre C."/>
            <person name="Manso-Silvan L."/>
            <person name="Nikolski M."/>
            <person name="Nouvel L.-X."/>
            <person name="Poumarat F."/>
            <person name="Tardy F."/>
            <person name="Thebault P."/>
            <person name="Theil S."/>
            <person name="Citti C."/>
            <person name="Thiaucourt F."/>
            <person name="Blanchard A."/>
        </authorList>
    </citation>
    <scope>NUCLEOTIDE SEQUENCE [LARGE SCALE GENOMIC DNA]</scope>
    <source>
        <strain evidence="2 3">NCTC 246</strain>
    </source>
</reference>
<dbReference type="eggNOG" id="ENOG5031ZAP">
    <property type="taxonomic scope" value="Bacteria"/>
</dbReference>
<dbReference type="Proteomes" id="UP000028537">
    <property type="component" value="Unassembled WGS sequence"/>
</dbReference>
<feature type="transmembrane region" description="Helical" evidence="1">
    <location>
        <begin position="12"/>
        <end position="29"/>
    </location>
</feature>
<keyword evidence="1" id="KW-0472">Membrane</keyword>
<organism evidence="2 3">
    <name type="scientific">Ureaplasma diversum NCTC 246</name>
    <dbReference type="NCBI Taxonomy" id="1188241"/>
    <lineage>
        <taxon>Bacteria</taxon>
        <taxon>Bacillati</taxon>
        <taxon>Mycoplasmatota</taxon>
        <taxon>Mycoplasmoidales</taxon>
        <taxon>Mycoplasmoidaceae</taxon>
        <taxon>Ureaplasma</taxon>
    </lineage>
</organism>
<name>A0A084EVG0_9BACT</name>
<dbReference type="OrthoDB" id="9975902at2"/>